<dbReference type="AlphaFoldDB" id="A0A8T2ISG9"/>
<reference evidence="19" key="1">
    <citation type="thesis" date="2020" institute="ProQuest LLC" country="789 East Eisenhower Parkway, Ann Arbor, MI, USA">
        <title>Comparative Genomics and Chromosome Evolution.</title>
        <authorList>
            <person name="Mudd A.B."/>
        </authorList>
    </citation>
    <scope>NUCLEOTIDE SEQUENCE</scope>
    <source>
        <strain evidence="19">Female2</strain>
        <tissue evidence="19">Blood</tissue>
    </source>
</reference>
<dbReference type="InterPro" id="IPR019523">
    <property type="entry name" value="Prot_Pase1_reg-su15A/B_C"/>
</dbReference>
<feature type="domain" description="Protein phosphatase 1 regulatory subunit 15A/B C-terminal" evidence="18">
    <location>
        <begin position="327"/>
        <end position="539"/>
    </location>
</feature>
<keyword evidence="13" id="KW-0472">Membrane</keyword>
<organism evidence="19 20">
    <name type="scientific">Hymenochirus boettgeri</name>
    <name type="common">Congo dwarf clawed frog</name>
    <dbReference type="NCBI Taxonomy" id="247094"/>
    <lineage>
        <taxon>Eukaryota</taxon>
        <taxon>Metazoa</taxon>
        <taxon>Chordata</taxon>
        <taxon>Craniata</taxon>
        <taxon>Vertebrata</taxon>
        <taxon>Euteleostomi</taxon>
        <taxon>Amphibia</taxon>
        <taxon>Batrachia</taxon>
        <taxon>Anura</taxon>
        <taxon>Pipoidea</taxon>
        <taxon>Pipidae</taxon>
        <taxon>Pipinae</taxon>
        <taxon>Hymenochirus</taxon>
    </lineage>
</organism>
<evidence type="ECO:0000256" key="12">
    <source>
        <dbReference type="ARBA" id="ARBA00023128"/>
    </source>
</evidence>
<dbReference type="OrthoDB" id="5976067at2759"/>
<evidence type="ECO:0000313" key="19">
    <source>
        <dbReference type="EMBL" id="KAG8433994.1"/>
    </source>
</evidence>
<keyword evidence="11" id="KW-0346">Stress response</keyword>
<evidence type="ECO:0000256" key="5">
    <source>
        <dbReference type="ARBA" id="ARBA00022703"/>
    </source>
</evidence>
<dbReference type="GO" id="GO:0019888">
    <property type="term" value="F:protein phosphatase regulator activity"/>
    <property type="evidence" value="ECO:0007669"/>
    <property type="project" value="TreeGrafter"/>
</dbReference>
<evidence type="ECO:0000256" key="4">
    <source>
        <dbReference type="ARBA" id="ARBA00022553"/>
    </source>
</evidence>
<keyword evidence="8" id="KW-0256">Endoplasmic reticulum</keyword>
<dbReference type="InterPro" id="IPR051254">
    <property type="entry name" value="PPP1R15"/>
</dbReference>
<evidence type="ECO:0000256" key="3">
    <source>
        <dbReference type="ARBA" id="ARBA00010161"/>
    </source>
</evidence>
<dbReference type="GO" id="GO:0006915">
    <property type="term" value="P:apoptotic process"/>
    <property type="evidence" value="ECO:0007669"/>
    <property type="project" value="UniProtKB-KW"/>
</dbReference>
<keyword evidence="20" id="KW-1185">Reference proteome</keyword>
<dbReference type="GO" id="GO:0000164">
    <property type="term" value="C:protein phosphatase type 1 complex"/>
    <property type="evidence" value="ECO:0007669"/>
    <property type="project" value="TreeGrafter"/>
</dbReference>
<evidence type="ECO:0000256" key="14">
    <source>
        <dbReference type="ARBA" id="ARBA00040008"/>
    </source>
</evidence>
<keyword evidence="7" id="KW-1000">Mitochondrion outer membrane</keyword>
<dbReference type="GO" id="GO:0006417">
    <property type="term" value="P:regulation of translation"/>
    <property type="evidence" value="ECO:0007669"/>
    <property type="project" value="UniProtKB-KW"/>
</dbReference>
<accession>A0A8T2ISG9</accession>
<gene>
    <name evidence="19" type="ORF">GDO86_012377</name>
</gene>
<comment type="similarity">
    <text evidence="3">Belongs to the PPP1R15 family.</text>
</comment>
<dbReference type="PANTHER" id="PTHR16489">
    <property type="entry name" value="GH11727P"/>
    <property type="match status" value="1"/>
</dbReference>
<evidence type="ECO:0000256" key="8">
    <source>
        <dbReference type="ARBA" id="ARBA00022824"/>
    </source>
</evidence>
<keyword evidence="4" id="KW-0597">Phosphoprotein</keyword>
<dbReference type="GO" id="GO:0005789">
    <property type="term" value="C:endoplasmic reticulum membrane"/>
    <property type="evidence" value="ECO:0007669"/>
    <property type="project" value="UniProtKB-SubCell"/>
</dbReference>
<evidence type="ECO:0000259" key="18">
    <source>
        <dbReference type="Pfam" id="PF10488"/>
    </source>
</evidence>
<keyword evidence="9" id="KW-0832">Ubl conjugation</keyword>
<dbReference type="PANTHER" id="PTHR16489:SF14">
    <property type="entry name" value="PROTEIN PHOSPHATASE 1 REGULATORY SUBUNIT 15A"/>
    <property type="match status" value="1"/>
</dbReference>
<feature type="region of interest" description="Disordered" evidence="17">
    <location>
        <begin position="303"/>
        <end position="369"/>
    </location>
</feature>
<name>A0A8T2ISG9_9PIPI</name>
<keyword evidence="6" id="KW-0677">Repeat</keyword>
<dbReference type="EMBL" id="JAACNH010000008">
    <property type="protein sequence ID" value="KAG8433994.1"/>
    <property type="molecule type" value="Genomic_DNA"/>
</dbReference>
<evidence type="ECO:0000256" key="15">
    <source>
        <dbReference type="ARBA" id="ARBA00042438"/>
    </source>
</evidence>
<evidence type="ECO:0000256" key="7">
    <source>
        <dbReference type="ARBA" id="ARBA00022787"/>
    </source>
</evidence>
<keyword evidence="10" id="KW-0810">Translation regulation</keyword>
<proteinExistence type="inferred from homology"/>
<comment type="subunit">
    <text evidence="16">Interacts with PPP1CA. Interacts with EIF2S1. Interacts with PCNA. Interacts with LYN and KMT2A/MLL1. Interacts with PPP1R1A and SMARCB1. Interacts with SMAD7. Interacts with BAG1. Interacts with NOX4.</text>
</comment>
<comment type="caution">
    <text evidence="19">The sequence shown here is derived from an EMBL/GenBank/DDBJ whole genome shotgun (WGS) entry which is preliminary data.</text>
</comment>
<comment type="subcellular location">
    <subcellularLocation>
        <location evidence="1">Endoplasmic reticulum membrane</location>
        <topology evidence="1">Peripheral membrane protein</topology>
        <orientation evidence="1">Cytoplasmic side</orientation>
    </subcellularLocation>
    <subcellularLocation>
        <location evidence="2">Mitochondrion outer membrane</location>
        <topology evidence="2">Peripheral membrane protein</topology>
        <orientation evidence="2">Cytoplasmic side</orientation>
    </subcellularLocation>
</comment>
<dbReference type="GO" id="GO:0034976">
    <property type="term" value="P:response to endoplasmic reticulum stress"/>
    <property type="evidence" value="ECO:0007669"/>
    <property type="project" value="TreeGrafter"/>
</dbReference>
<dbReference type="GO" id="GO:0005741">
    <property type="term" value="C:mitochondrial outer membrane"/>
    <property type="evidence" value="ECO:0007669"/>
    <property type="project" value="UniProtKB-SubCell"/>
</dbReference>
<dbReference type="Proteomes" id="UP000812440">
    <property type="component" value="Chromosome 7"/>
</dbReference>
<feature type="compositionally biased region" description="Acidic residues" evidence="17">
    <location>
        <begin position="351"/>
        <end position="367"/>
    </location>
</feature>
<dbReference type="Pfam" id="PF10488">
    <property type="entry name" value="PP1c_bdg"/>
    <property type="match status" value="1"/>
</dbReference>
<evidence type="ECO:0000256" key="11">
    <source>
        <dbReference type="ARBA" id="ARBA00023016"/>
    </source>
</evidence>
<sequence length="547" mass="62583">MELYFLTLGVYSRNITAPVFCHHKGTAFQLDTVKTNHEMQAVHTEMGTSIFTFTLAAKIIQTAISLVKLLMPKRLWYWKDILTDFLGKAARTVLWICWSMIGHLVLMDNSTSIRYYRKGLNGSHVQPQILEEDEVVKDLDAALMLMQLHSIENLTLKSSCDSQSSMKKKLTVEAILPSCTNPVILSMVYLPSEDDDTSEEPDLHELEIENDMWENKEEPCSTEKMAMDCKWPDDHFWDSALEISKESDDLCTSFFRNEDPYNPLCFSMPTRSPNKEPPVTEVLLSCNNSVALCQPGLPSEKGFASSHLEDPNVNTLKTTDKGMLEDENSENMSTDGGMQNPWAPESKSDTNESDWLDEDSWDSDSEIDNSKENEDLWASFCLNDDPYNPLCFAMPTTSPITTHAPDRRKAITELKASEMKESVKYSVLRGELDADNEVKKKYQIKRFCVDQSSHSPVLLTKPNASESSGDRETGHFKRVRFSPTVTVHPMVVWSYAYRKARKGPWEEYARDHYRFQRRIADAQTAIGFCLEPQHREKIWALQERNME</sequence>
<evidence type="ECO:0000256" key="6">
    <source>
        <dbReference type="ARBA" id="ARBA00022737"/>
    </source>
</evidence>
<evidence type="ECO:0000256" key="1">
    <source>
        <dbReference type="ARBA" id="ARBA00004397"/>
    </source>
</evidence>
<evidence type="ECO:0000256" key="17">
    <source>
        <dbReference type="SAM" id="MobiDB-lite"/>
    </source>
</evidence>
<keyword evidence="5" id="KW-0053">Apoptosis</keyword>
<keyword evidence="12" id="KW-0496">Mitochondrion</keyword>
<evidence type="ECO:0000256" key="16">
    <source>
        <dbReference type="ARBA" id="ARBA00047011"/>
    </source>
</evidence>
<evidence type="ECO:0000313" key="20">
    <source>
        <dbReference type="Proteomes" id="UP000812440"/>
    </source>
</evidence>
<evidence type="ECO:0000256" key="10">
    <source>
        <dbReference type="ARBA" id="ARBA00022845"/>
    </source>
</evidence>
<evidence type="ECO:0000256" key="9">
    <source>
        <dbReference type="ARBA" id="ARBA00022843"/>
    </source>
</evidence>
<evidence type="ECO:0000256" key="2">
    <source>
        <dbReference type="ARBA" id="ARBA00004570"/>
    </source>
</evidence>
<protein>
    <recommendedName>
        <fullName evidence="14">Protein phosphatase 1 regulatory subunit 15A</fullName>
    </recommendedName>
    <alternativeName>
        <fullName evidence="15">Growth arrest and DNA damage-inducible protein GADD34</fullName>
    </alternativeName>
</protein>
<evidence type="ECO:0000256" key="13">
    <source>
        <dbReference type="ARBA" id="ARBA00023136"/>
    </source>
</evidence>